<dbReference type="EMBL" id="QXJM01000026">
    <property type="protein sequence ID" value="RIE04506.1"/>
    <property type="molecule type" value="Genomic_DNA"/>
</dbReference>
<sequence>MNEMDTSSQRSIDHNRTTFLRVSEAARTTIRIGFPPVLRATVGTTADRNHNHTVIARTANITAQSNCNMNKNGISRLESTEVYGFTFHTTNIPATRAPADASQHKPNRLTPSTLRVQTAPP</sequence>
<accession>A0A398CMC8</accession>
<comment type="caution">
    <text evidence="2">The sequence shown here is derived from an EMBL/GenBank/DDBJ whole genome shotgun (WGS) entry which is preliminary data.</text>
</comment>
<reference evidence="2 3" key="1">
    <citation type="submission" date="2018-09" db="EMBL/GenBank/DDBJ databases">
        <title>Cohnella cavernae sp. nov., isolated from a karst cave.</title>
        <authorList>
            <person name="Zhu H."/>
        </authorList>
    </citation>
    <scope>NUCLEOTIDE SEQUENCE [LARGE SCALE GENOMIC DNA]</scope>
    <source>
        <strain evidence="2 3">K2E09-144</strain>
    </source>
</reference>
<keyword evidence="3" id="KW-1185">Reference proteome</keyword>
<proteinExistence type="predicted"/>
<dbReference type="Proteomes" id="UP000266340">
    <property type="component" value="Unassembled WGS sequence"/>
</dbReference>
<gene>
    <name evidence="2" type="ORF">D3H35_05740</name>
</gene>
<evidence type="ECO:0000256" key="1">
    <source>
        <dbReference type="SAM" id="MobiDB-lite"/>
    </source>
</evidence>
<evidence type="ECO:0000313" key="2">
    <source>
        <dbReference type="EMBL" id="RIE04506.1"/>
    </source>
</evidence>
<name>A0A398CMC8_9BACL</name>
<feature type="region of interest" description="Disordered" evidence="1">
    <location>
        <begin position="94"/>
        <end position="121"/>
    </location>
</feature>
<dbReference type="AlphaFoldDB" id="A0A398CMC8"/>
<organism evidence="2 3">
    <name type="scientific">Cohnella faecalis</name>
    <dbReference type="NCBI Taxonomy" id="2315694"/>
    <lineage>
        <taxon>Bacteria</taxon>
        <taxon>Bacillati</taxon>
        <taxon>Bacillota</taxon>
        <taxon>Bacilli</taxon>
        <taxon>Bacillales</taxon>
        <taxon>Paenibacillaceae</taxon>
        <taxon>Cohnella</taxon>
    </lineage>
</organism>
<feature type="compositionally biased region" description="Polar residues" evidence="1">
    <location>
        <begin position="109"/>
        <end position="121"/>
    </location>
</feature>
<evidence type="ECO:0000313" key="3">
    <source>
        <dbReference type="Proteomes" id="UP000266340"/>
    </source>
</evidence>
<protein>
    <submittedName>
        <fullName evidence="2">Uncharacterized protein</fullName>
    </submittedName>
</protein>